<keyword evidence="1" id="KW-0732">Signal</keyword>
<proteinExistence type="predicted"/>
<accession>A0A1Y2CZP9</accession>
<dbReference type="EMBL" id="MCGO01000003">
    <property type="protein sequence ID" value="ORY52503.1"/>
    <property type="molecule type" value="Genomic_DNA"/>
</dbReference>
<evidence type="ECO:0000313" key="2">
    <source>
        <dbReference type="EMBL" id="ORY52503.1"/>
    </source>
</evidence>
<keyword evidence="3" id="KW-1185">Reference proteome</keyword>
<gene>
    <name evidence="2" type="ORF">BCR33DRAFT_733202</name>
</gene>
<dbReference type="Proteomes" id="UP000193642">
    <property type="component" value="Unassembled WGS sequence"/>
</dbReference>
<dbReference type="AlphaFoldDB" id="A0A1Y2CZP9"/>
<evidence type="ECO:0000256" key="1">
    <source>
        <dbReference type="SAM" id="SignalP"/>
    </source>
</evidence>
<reference evidence="2 3" key="1">
    <citation type="submission" date="2016-07" db="EMBL/GenBank/DDBJ databases">
        <title>Pervasive Adenine N6-methylation of Active Genes in Fungi.</title>
        <authorList>
            <consortium name="DOE Joint Genome Institute"/>
            <person name="Mondo S.J."/>
            <person name="Dannebaum R.O."/>
            <person name="Kuo R.C."/>
            <person name="Labutti K."/>
            <person name="Haridas S."/>
            <person name="Kuo A."/>
            <person name="Salamov A."/>
            <person name="Ahrendt S.R."/>
            <person name="Lipzen A."/>
            <person name="Sullivan W."/>
            <person name="Andreopoulos W.B."/>
            <person name="Clum A."/>
            <person name="Lindquist E."/>
            <person name="Daum C."/>
            <person name="Ramamoorthy G.K."/>
            <person name="Gryganskyi A."/>
            <person name="Culley D."/>
            <person name="Magnuson J.K."/>
            <person name="James T.Y."/>
            <person name="O'Malley M.A."/>
            <person name="Stajich J.E."/>
            <person name="Spatafora J.W."/>
            <person name="Visel A."/>
            <person name="Grigoriev I.V."/>
        </authorList>
    </citation>
    <scope>NUCLEOTIDE SEQUENCE [LARGE SCALE GENOMIC DNA]</scope>
    <source>
        <strain evidence="2 3">JEL800</strain>
    </source>
</reference>
<comment type="caution">
    <text evidence="2">The sequence shown here is derived from an EMBL/GenBank/DDBJ whole genome shotgun (WGS) entry which is preliminary data.</text>
</comment>
<evidence type="ECO:0000313" key="3">
    <source>
        <dbReference type="Proteomes" id="UP000193642"/>
    </source>
</evidence>
<feature type="signal peptide" evidence="1">
    <location>
        <begin position="1"/>
        <end position="23"/>
    </location>
</feature>
<protein>
    <submittedName>
        <fullName evidence="2">Uncharacterized protein</fullName>
    </submittedName>
</protein>
<name>A0A1Y2CZP9_9FUNG</name>
<feature type="chain" id="PRO_5010998318" evidence="1">
    <location>
        <begin position="24"/>
        <end position="148"/>
    </location>
</feature>
<organism evidence="2 3">
    <name type="scientific">Rhizoclosmatium globosum</name>
    <dbReference type="NCBI Taxonomy" id="329046"/>
    <lineage>
        <taxon>Eukaryota</taxon>
        <taxon>Fungi</taxon>
        <taxon>Fungi incertae sedis</taxon>
        <taxon>Chytridiomycota</taxon>
        <taxon>Chytridiomycota incertae sedis</taxon>
        <taxon>Chytridiomycetes</taxon>
        <taxon>Chytridiales</taxon>
        <taxon>Chytriomycetaceae</taxon>
        <taxon>Rhizoclosmatium</taxon>
    </lineage>
</organism>
<sequence>MSKVVFLITCFLVLALLPLVVQAKGQQNYIDLLNASDTISSFNPISAPGAQLYNDMMLEYTIAAINADPNLLPNHWLYVKRFNTKGKVGSRAYSSLVMLDILQNPEHQDIVGFIDNTPSERISETFHQSEIVELCALNRFYVAHWVHY</sequence>